<name>A0ABU0SYM6_9ACTN</name>
<dbReference type="EMBL" id="JAUSZI010000002">
    <property type="protein sequence ID" value="MDQ1028538.1"/>
    <property type="molecule type" value="Genomic_DNA"/>
</dbReference>
<evidence type="ECO:0000313" key="2">
    <source>
        <dbReference type="Proteomes" id="UP001230328"/>
    </source>
</evidence>
<keyword evidence="2" id="KW-1185">Reference proteome</keyword>
<reference evidence="1 2" key="1">
    <citation type="submission" date="2023-07" db="EMBL/GenBank/DDBJ databases">
        <title>Comparative genomics of wheat-associated soil bacteria to identify genetic determinants of phenazine resistance.</title>
        <authorList>
            <person name="Mouncey N."/>
        </authorList>
    </citation>
    <scope>NUCLEOTIDE SEQUENCE [LARGE SCALE GENOMIC DNA]</scope>
    <source>
        <strain evidence="1 2">V2I4</strain>
    </source>
</reference>
<comment type="caution">
    <text evidence="1">The sequence shown here is derived from an EMBL/GenBank/DDBJ whole genome shotgun (WGS) entry which is preliminary data.</text>
</comment>
<proteinExistence type="predicted"/>
<gene>
    <name evidence="1" type="ORF">QF035_006120</name>
</gene>
<protein>
    <submittedName>
        <fullName evidence="1">Uncharacterized protein</fullName>
    </submittedName>
</protein>
<evidence type="ECO:0000313" key="1">
    <source>
        <dbReference type="EMBL" id="MDQ1028538.1"/>
    </source>
</evidence>
<accession>A0ABU0SYM6</accession>
<organism evidence="1 2">
    <name type="scientific">Streptomyces umbrinus</name>
    <dbReference type="NCBI Taxonomy" id="67370"/>
    <lineage>
        <taxon>Bacteria</taxon>
        <taxon>Bacillati</taxon>
        <taxon>Actinomycetota</taxon>
        <taxon>Actinomycetes</taxon>
        <taxon>Kitasatosporales</taxon>
        <taxon>Streptomycetaceae</taxon>
        <taxon>Streptomyces</taxon>
        <taxon>Streptomyces phaeochromogenes group</taxon>
    </lineage>
</organism>
<dbReference type="Proteomes" id="UP001230328">
    <property type="component" value="Unassembled WGS sequence"/>
</dbReference>
<sequence>MVDVSEELSRLSDLEQLTGQAVESVLVDRGWAGERRNPAKEWATTWSRDDASAWIQGDGPSVEVEFTLWYREVEEEWPDPDTYMDELYDTAVAELPRVVSQLESGTLGARLETSDEDLTGGADFIQNKAWRISGKVLLAGVKHDDTETPVQLVVVLREYSTGDAAEDEGEWL</sequence>